<evidence type="ECO:0000256" key="1">
    <source>
        <dbReference type="SAM" id="Phobius"/>
    </source>
</evidence>
<organism evidence="2 3">
    <name type="scientific">Exiguobacterium aurantiacum</name>
    <dbReference type="NCBI Taxonomy" id="33987"/>
    <lineage>
        <taxon>Bacteria</taxon>
        <taxon>Bacillati</taxon>
        <taxon>Bacillota</taxon>
        <taxon>Bacilli</taxon>
        <taxon>Bacillales</taxon>
        <taxon>Bacillales Family XII. Incertae Sedis</taxon>
        <taxon>Exiguobacterium</taxon>
    </lineage>
</organism>
<dbReference type="Proteomes" id="UP000254060">
    <property type="component" value="Unassembled WGS sequence"/>
</dbReference>
<evidence type="ECO:0008006" key="4">
    <source>
        <dbReference type="Google" id="ProtNLM"/>
    </source>
</evidence>
<dbReference type="AlphaFoldDB" id="A0A377FTU4"/>
<name>A0A377FTU4_9BACL</name>
<evidence type="ECO:0000313" key="2">
    <source>
        <dbReference type="EMBL" id="STO07916.1"/>
    </source>
</evidence>
<proteinExistence type="predicted"/>
<keyword evidence="1" id="KW-0472">Membrane</keyword>
<sequence>MRNKQKKRQRIIQIGVVVIVSIFLLSTVLSSMAMFF</sequence>
<gene>
    <name evidence="2" type="ORF">NCTC13163_01277</name>
</gene>
<keyword evidence="1" id="KW-1133">Transmembrane helix</keyword>
<accession>A0A377FTU4</accession>
<dbReference type="EMBL" id="UGGP01000001">
    <property type="protein sequence ID" value="STO07916.1"/>
    <property type="molecule type" value="Genomic_DNA"/>
</dbReference>
<keyword evidence="1" id="KW-0812">Transmembrane</keyword>
<feature type="transmembrane region" description="Helical" evidence="1">
    <location>
        <begin position="12"/>
        <end position="35"/>
    </location>
</feature>
<evidence type="ECO:0000313" key="3">
    <source>
        <dbReference type="Proteomes" id="UP000254060"/>
    </source>
</evidence>
<protein>
    <recommendedName>
        <fullName evidence="4">DUF4044 domain-containing protein</fullName>
    </recommendedName>
</protein>
<reference evidence="2 3" key="1">
    <citation type="submission" date="2018-06" db="EMBL/GenBank/DDBJ databases">
        <authorList>
            <consortium name="Pathogen Informatics"/>
            <person name="Doyle S."/>
        </authorList>
    </citation>
    <scope>NUCLEOTIDE SEQUENCE [LARGE SCALE GENOMIC DNA]</scope>
    <source>
        <strain evidence="2 3">NCTC13163</strain>
    </source>
</reference>